<accession>A0A494Y6W5</accession>
<dbReference type="AlphaFoldDB" id="A0A494Y6W5"/>
<feature type="compositionally biased region" description="Basic and acidic residues" evidence="1">
    <location>
        <begin position="228"/>
        <end position="237"/>
    </location>
</feature>
<feature type="compositionally biased region" description="Low complexity" evidence="1">
    <location>
        <begin position="194"/>
        <end position="227"/>
    </location>
</feature>
<sequence>MFGSGAAWSGVQAGDGAARPEHDMLADLARDPAVAAPIAAAGASEDGVAAATDAVVSVPERADTDTDAPPRAQVIREPVAHAKSVRLAQATSPATPYATANTTTCATACAATSPATSSATSSATSVPVTNTYIGTDPAGTASSSAPTVETLAYVTEPEDLADSASRDDAQPIAIEHANEHANDTRAATRIATTSTVTTNATSATNATNATNATTWTLATPAPLATPTPERKNDDRPPIEIVSAAPGPRDASGEWTEARVSDANLDTMRGGFDIGDGLQVAFGIERAVFVNGQLVTTTSFNIPNIAQMTVPQAQMLAQALGTTTVVQNGAGNVAPNVITGGAAATIVQNTLNNQTIKALTTINAAVNTLAQFKASNLQSTINSALATAAIPR</sequence>
<protein>
    <submittedName>
        <fullName evidence="2">Uncharacterized protein</fullName>
    </submittedName>
</protein>
<name>A0A494Y6W5_9BURK</name>
<evidence type="ECO:0000313" key="2">
    <source>
        <dbReference type="EMBL" id="RKP56341.1"/>
    </source>
</evidence>
<proteinExistence type="predicted"/>
<dbReference type="EMBL" id="RBZU01000003">
    <property type="protein sequence ID" value="RKP56341.1"/>
    <property type="molecule type" value="Genomic_DNA"/>
</dbReference>
<feature type="region of interest" description="Disordered" evidence="1">
    <location>
        <begin position="1"/>
        <end position="24"/>
    </location>
</feature>
<evidence type="ECO:0000256" key="1">
    <source>
        <dbReference type="SAM" id="MobiDB-lite"/>
    </source>
</evidence>
<dbReference type="Proteomes" id="UP000270342">
    <property type="component" value="Unassembled WGS sequence"/>
</dbReference>
<evidence type="ECO:0000313" key="3">
    <source>
        <dbReference type="Proteomes" id="UP000270342"/>
    </source>
</evidence>
<feature type="region of interest" description="Disordered" evidence="1">
    <location>
        <begin position="194"/>
        <end position="237"/>
    </location>
</feature>
<reference evidence="2 3" key="1">
    <citation type="submission" date="2018-10" db="EMBL/GenBank/DDBJ databases">
        <title>Robbsia sp. DHC34, isolated from soil.</title>
        <authorList>
            <person name="Gao Z.-H."/>
            <person name="Qiu L.-H."/>
        </authorList>
    </citation>
    <scope>NUCLEOTIDE SEQUENCE [LARGE SCALE GENOMIC DNA]</scope>
    <source>
        <strain evidence="2 3">DHC34</strain>
    </source>
</reference>
<gene>
    <name evidence="2" type="ORF">D7S86_08040</name>
</gene>
<organism evidence="2 3">
    <name type="scientific">Pararobbsia silviterrae</name>
    <dbReference type="NCBI Taxonomy" id="1792498"/>
    <lineage>
        <taxon>Bacteria</taxon>
        <taxon>Pseudomonadati</taxon>
        <taxon>Pseudomonadota</taxon>
        <taxon>Betaproteobacteria</taxon>
        <taxon>Burkholderiales</taxon>
        <taxon>Burkholderiaceae</taxon>
        <taxon>Pararobbsia</taxon>
    </lineage>
</organism>
<comment type="caution">
    <text evidence="2">The sequence shown here is derived from an EMBL/GenBank/DDBJ whole genome shotgun (WGS) entry which is preliminary data.</text>
</comment>
<keyword evidence="3" id="KW-1185">Reference proteome</keyword>